<gene>
    <name evidence="2" type="ORF">PR048_015501</name>
</gene>
<reference evidence="2 3" key="1">
    <citation type="submission" date="2023-02" db="EMBL/GenBank/DDBJ databases">
        <title>LHISI_Scaffold_Assembly.</title>
        <authorList>
            <person name="Stuart O.P."/>
            <person name="Cleave R."/>
            <person name="Magrath M.J.L."/>
            <person name="Mikheyev A.S."/>
        </authorList>
    </citation>
    <scope>NUCLEOTIDE SEQUENCE [LARGE SCALE GENOMIC DNA]</scope>
    <source>
        <strain evidence="2">Daus_M_001</strain>
        <tissue evidence="2">Leg muscle</tissue>
    </source>
</reference>
<keyword evidence="3" id="KW-1185">Reference proteome</keyword>
<proteinExistence type="predicted"/>
<feature type="compositionally biased region" description="Polar residues" evidence="1">
    <location>
        <begin position="56"/>
        <end position="68"/>
    </location>
</feature>
<name>A0ABQ9HH29_9NEOP</name>
<accession>A0ABQ9HH29</accession>
<evidence type="ECO:0000313" key="2">
    <source>
        <dbReference type="EMBL" id="KAJ8883647.1"/>
    </source>
</evidence>
<feature type="compositionally biased region" description="Polar residues" evidence="1">
    <location>
        <begin position="24"/>
        <end position="33"/>
    </location>
</feature>
<organism evidence="2 3">
    <name type="scientific">Dryococelus australis</name>
    <dbReference type="NCBI Taxonomy" id="614101"/>
    <lineage>
        <taxon>Eukaryota</taxon>
        <taxon>Metazoa</taxon>
        <taxon>Ecdysozoa</taxon>
        <taxon>Arthropoda</taxon>
        <taxon>Hexapoda</taxon>
        <taxon>Insecta</taxon>
        <taxon>Pterygota</taxon>
        <taxon>Neoptera</taxon>
        <taxon>Polyneoptera</taxon>
        <taxon>Phasmatodea</taxon>
        <taxon>Verophasmatodea</taxon>
        <taxon>Anareolatae</taxon>
        <taxon>Phasmatidae</taxon>
        <taxon>Eurycanthinae</taxon>
        <taxon>Dryococelus</taxon>
    </lineage>
</organism>
<feature type="region of interest" description="Disordered" evidence="1">
    <location>
        <begin position="56"/>
        <end position="78"/>
    </location>
</feature>
<sequence length="505" mass="55415">MWEKTPWGTSTLAEGQGTPEDWTSARQPATEHSVNPHAAAGSHTLSSNSLVTTFAVSSGSLSKPPSQQKRGDEKPRPGRAVACCAYQYESRNPPTCGGGRGLLSGRLPLAGLEVALLGYCASASGSTGTSAIWLYIAVTLPCSPRSPRTAPCPLRFRNKNHSRPRAVKTVHDKVSTIEVNLRKKSLSLPADILTGGLSDMGPDTCTKGRLHHRGSKLDLRSYLRSKLKTVASFEFRAGLEIEITVSSFKTPKIGSSESRSEISNHRRQIKISLILNIDLSKIDESEIQNHELALVQHFYIGTKIKLDSGSELGSFDLRSGAMLMQLALRATYILSQNNTPTRLLKLNSKGAAVAERLARSPPTKANRIQSPARPPDFRMWESCQTMPLVSGFSRGYPVSPALSFRRCSIFTSVTLIGSQDRTSVMARCMGHFISEVVHALGFPRASLSRVYREFIGLDKATASRDNCRGVSMSRVVVSQLRWEQRIDRPQCSRSFDNSTTIWEQL</sequence>
<comment type="caution">
    <text evidence="2">The sequence shown here is derived from an EMBL/GenBank/DDBJ whole genome shotgun (WGS) entry which is preliminary data.</text>
</comment>
<dbReference type="EMBL" id="JARBHB010000005">
    <property type="protein sequence ID" value="KAJ8883647.1"/>
    <property type="molecule type" value="Genomic_DNA"/>
</dbReference>
<feature type="region of interest" description="Disordered" evidence="1">
    <location>
        <begin position="1"/>
        <end position="44"/>
    </location>
</feature>
<evidence type="ECO:0000256" key="1">
    <source>
        <dbReference type="SAM" id="MobiDB-lite"/>
    </source>
</evidence>
<evidence type="ECO:0000313" key="3">
    <source>
        <dbReference type="Proteomes" id="UP001159363"/>
    </source>
</evidence>
<protein>
    <submittedName>
        <fullName evidence="2">Uncharacterized protein</fullName>
    </submittedName>
</protein>
<dbReference type="Proteomes" id="UP001159363">
    <property type="component" value="Chromosome 4"/>
</dbReference>